<accession>A0ABQ3EN10</accession>
<gene>
    <name evidence="1" type="ORF">GCM10007094_41300</name>
</gene>
<name>A0ABQ3EN10_9HYPH</name>
<comment type="caution">
    <text evidence="1">The sequence shown here is derived from an EMBL/GenBank/DDBJ whole genome shotgun (WGS) entry which is preliminary data.</text>
</comment>
<sequence length="107" mass="11999">MLERLEPKKSIFADTWELRVEGDPDGAVATMLDEAEAREIAKRCNDYPELNSLREVASAASDFELAHRDAEFAAASGGLDHFAQELRTSLGKYFEFFGEEDCRNIPV</sequence>
<reference evidence="2" key="1">
    <citation type="journal article" date="2019" name="Int. J. Syst. Evol. Microbiol.">
        <title>The Global Catalogue of Microorganisms (GCM) 10K type strain sequencing project: providing services to taxonomists for standard genome sequencing and annotation.</title>
        <authorList>
            <consortium name="The Broad Institute Genomics Platform"/>
            <consortium name="The Broad Institute Genome Sequencing Center for Infectious Disease"/>
            <person name="Wu L."/>
            <person name="Ma J."/>
        </authorList>
    </citation>
    <scope>NUCLEOTIDE SEQUENCE [LARGE SCALE GENOMIC DNA]</scope>
    <source>
        <strain evidence="2">KCTC 12861</strain>
    </source>
</reference>
<protein>
    <submittedName>
        <fullName evidence="1">Uncharacterized protein</fullName>
    </submittedName>
</protein>
<dbReference type="EMBL" id="BMXE01000010">
    <property type="protein sequence ID" value="GHB47746.1"/>
    <property type="molecule type" value="Genomic_DNA"/>
</dbReference>
<dbReference type="Proteomes" id="UP000637980">
    <property type="component" value="Unassembled WGS sequence"/>
</dbReference>
<evidence type="ECO:0000313" key="1">
    <source>
        <dbReference type="EMBL" id="GHB47746.1"/>
    </source>
</evidence>
<organism evidence="1 2">
    <name type="scientific">Pseudovibrio japonicus</name>
    <dbReference type="NCBI Taxonomy" id="366534"/>
    <lineage>
        <taxon>Bacteria</taxon>
        <taxon>Pseudomonadati</taxon>
        <taxon>Pseudomonadota</taxon>
        <taxon>Alphaproteobacteria</taxon>
        <taxon>Hyphomicrobiales</taxon>
        <taxon>Stappiaceae</taxon>
        <taxon>Pseudovibrio</taxon>
    </lineage>
</organism>
<evidence type="ECO:0000313" key="2">
    <source>
        <dbReference type="Proteomes" id="UP000637980"/>
    </source>
</evidence>
<keyword evidence="2" id="KW-1185">Reference proteome</keyword>
<proteinExistence type="predicted"/>